<gene>
    <name evidence="2" type="ORF">KSP40_PGU008475</name>
</gene>
<dbReference type="Proteomes" id="UP001412067">
    <property type="component" value="Unassembled WGS sequence"/>
</dbReference>
<feature type="compositionally biased region" description="Low complexity" evidence="1">
    <location>
        <begin position="175"/>
        <end position="188"/>
    </location>
</feature>
<proteinExistence type="predicted"/>
<keyword evidence="3" id="KW-1185">Reference proteome</keyword>
<dbReference type="EMBL" id="JBBWWR010000003">
    <property type="protein sequence ID" value="KAK8969312.1"/>
    <property type="molecule type" value="Genomic_DNA"/>
</dbReference>
<accession>A0ABR2MYM9</accession>
<evidence type="ECO:0000313" key="3">
    <source>
        <dbReference type="Proteomes" id="UP001412067"/>
    </source>
</evidence>
<feature type="region of interest" description="Disordered" evidence="1">
    <location>
        <begin position="290"/>
        <end position="315"/>
    </location>
</feature>
<evidence type="ECO:0000256" key="1">
    <source>
        <dbReference type="SAM" id="MobiDB-lite"/>
    </source>
</evidence>
<comment type="caution">
    <text evidence="2">The sequence shown here is derived from an EMBL/GenBank/DDBJ whole genome shotgun (WGS) entry which is preliminary data.</text>
</comment>
<reference evidence="2 3" key="1">
    <citation type="journal article" date="2022" name="Nat. Plants">
        <title>Genomes of leafy and leafless Platanthera orchids illuminate the evolution of mycoheterotrophy.</title>
        <authorList>
            <person name="Li M.H."/>
            <person name="Liu K.W."/>
            <person name="Li Z."/>
            <person name="Lu H.C."/>
            <person name="Ye Q.L."/>
            <person name="Zhang D."/>
            <person name="Wang J.Y."/>
            <person name="Li Y.F."/>
            <person name="Zhong Z.M."/>
            <person name="Liu X."/>
            <person name="Yu X."/>
            <person name="Liu D.K."/>
            <person name="Tu X.D."/>
            <person name="Liu B."/>
            <person name="Hao Y."/>
            <person name="Liao X.Y."/>
            <person name="Jiang Y.T."/>
            <person name="Sun W.H."/>
            <person name="Chen J."/>
            <person name="Chen Y.Q."/>
            <person name="Ai Y."/>
            <person name="Zhai J.W."/>
            <person name="Wu S.S."/>
            <person name="Zhou Z."/>
            <person name="Hsiao Y.Y."/>
            <person name="Wu W.L."/>
            <person name="Chen Y.Y."/>
            <person name="Lin Y.F."/>
            <person name="Hsu J.L."/>
            <person name="Li C.Y."/>
            <person name="Wang Z.W."/>
            <person name="Zhao X."/>
            <person name="Zhong W.Y."/>
            <person name="Ma X.K."/>
            <person name="Ma L."/>
            <person name="Huang J."/>
            <person name="Chen G.Z."/>
            <person name="Huang M.Z."/>
            <person name="Huang L."/>
            <person name="Peng D.H."/>
            <person name="Luo Y.B."/>
            <person name="Zou S.Q."/>
            <person name="Chen S.P."/>
            <person name="Lan S."/>
            <person name="Tsai W.C."/>
            <person name="Van de Peer Y."/>
            <person name="Liu Z.J."/>
        </authorList>
    </citation>
    <scope>NUCLEOTIDE SEQUENCE [LARGE SCALE GENOMIC DNA]</scope>
    <source>
        <strain evidence="2">Lor288</strain>
    </source>
</reference>
<protein>
    <submittedName>
        <fullName evidence="2">Uncharacterized protein</fullName>
    </submittedName>
</protein>
<feature type="region of interest" description="Disordered" evidence="1">
    <location>
        <begin position="172"/>
        <end position="192"/>
    </location>
</feature>
<sequence>MLNEMGLGKDPKYVAAKHAFPNPSHSEPATDLPAKRALGLHVEGLNALQGLTPSGNAGALSIVHASQSISLPPPLNVSSSLGLRTVWIQLSTGRVTSRSSTPLKSATPAIDLARSLPPPPPVTAGFQPPMATVPDTPLPISLHSNRNVRPQMSGPLLFGDRQALDTRGKTLVDNSQRTGTSQQQTSHSNKGPFLYNQSPLIAENSHLITSLFSEISLRLGEIALIGNALPTGEMGHFSKTISHTIFITKTIPFKNKYPKSSLFIQLSAEMAQYMKLAAVIARASRWSETWPAKTPPNTPPTSNNDDNIPAVESDRYSPPMTIREEKMKMRSTTSIYDILALLVLLPNHSTRFSFRYIFNHHALLDVTRVVPLI</sequence>
<organism evidence="2 3">
    <name type="scientific">Platanthera guangdongensis</name>
    <dbReference type="NCBI Taxonomy" id="2320717"/>
    <lineage>
        <taxon>Eukaryota</taxon>
        <taxon>Viridiplantae</taxon>
        <taxon>Streptophyta</taxon>
        <taxon>Embryophyta</taxon>
        <taxon>Tracheophyta</taxon>
        <taxon>Spermatophyta</taxon>
        <taxon>Magnoliopsida</taxon>
        <taxon>Liliopsida</taxon>
        <taxon>Asparagales</taxon>
        <taxon>Orchidaceae</taxon>
        <taxon>Orchidoideae</taxon>
        <taxon>Orchideae</taxon>
        <taxon>Orchidinae</taxon>
        <taxon>Platanthera</taxon>
    </lineage>
</organism>
<feature type="region of interest" description="Disordered" evidence="1">
    <location>
        <begin position="133"/>
        <end position="158"/>
    </location>
</feature>
<name>A0ABR2MYM9_9ASPA</name>
<evidence type="ECO:0000313" key="2">
    <source>
        <dbReference type="EMBL" id="KAK8969312.1"/>
    </source>
</evidence>